<feature type="non-terminal residue" evidence="6">
    <location>
        <position position="1"/>
    </location>
</feature>
<accession>A0A484GX29</accession>
<dbReference type="GO" id="GO:0070269">
    <property type="term" value="P:pyroptotic inflammatory response"/>
    <property type="evidence" value="ECO:0007669"/>
    <property type="project" value="TreeGrafter"/>
</dbReference>
<dbReference type="AlphaFoldDB" id="A0A484GX29"/>
<evidence type="ECO:0000313" key="6">
    <source>
        <dbReference type="EMBL" id="TEA40158.1"/>
    </source>
</evidence>
<dbReference type="InterPro" id="IPR007677">
    <property type="entry name" value="Gasdermin"/>
</dbReference>
<feature type="region of interest" description="Disordered" evidence="4">
    <location>
        <begin position="1"/>
        <end position="28"/>
    </location>
</feature>
<sequence>RKGRRCGMIDGRGKSKKDLEEREPEGSNVVGTQELLLNRNGGGAAVSGWPRVGPGTMLAVFEKIARAVVQHVDAGGDMIAVRSLIDADRFHCFYLVKERRRFFGYQYDKRDLTL</sequence>
<protein>
    <recommendedName>
        <fullName evidence="5">Gasdermin pore forming domain-containing protein</fullName>
    </recommendedName>
</protein>
<feature type="compositionally biased region" description="Basic and acidic residues" evidence="4">
    <location>
        <begin position="11"/>
        <end position="20"/>
    </location>
</feature>
<dbReference type="InterPro" id="IPR040460">
    <property type="entry name" value="Gasdermin_pore"/>
</dbReference>
<dbReference type="PANTHER" id="PTHR16399">
    <property type="entry name" value="GASDERMIN"/>
    <property type="match status" value="1"/>
</dbReference>
<dbReference type="GO" id="GO:0012505">
    <property type="term" value="C:endomembrane system"/>
    <property type="evidence" value="ECO:0007669"/>
    <property type="project" value="UniProtKB-SubCell"/>
</dbReference>
<comment type="subcellular location">
    <subcellularLocation>
        <location evidence="1">Endomembrane system</location>
    </subcellularLocation>
</comment>
<evidence type="ECO:0000256" key="1">
    <source>
        <dbReference type="ARBA" id="ARBA00004308"/>
    </source>
</evidence>
<feature type="domain" description="Gasdermin pore forming" evidence="5">
    <location>
        <begin position="60"/>
        <end position="112"/>
    </location>
</feature>
<evidence type="ECO:0000259" key="5">
    <source>
        <dbReference type="Pfam" id="PF04598"/>
    </source>
</evidence>
<comment type="caution">
    <text evidence="6">The sequence shown here is derived from an EMBL/GenBank/DDBJ whole genome shotgun (WGS) entry which is preliminary data.</text>
</comment>
<dbReference type="Pfam" id="PF04598">
    <property type="entry name" value="Gasdermin"/>
    <property type="match status" value="1"/>
</dbReference>
<proteinExistence type="inferred from homology"/>
<evidence type="ECO:0000256" key="2">
    <source>
        <dbReference type="ARBA" id="ARBA00009279"/>
    </source>
</evidence>
<organism evidence="6 7">
    <name type="scientific">Sousa chinensis</name>
    <name type="common">Indo-pacific humpbacked dolphin</name>
    <name type="synonym">Steno chinensis</name>
    <dbReference type="NCBI Taxonomy" id="103600"/>
    <lineage>
        <taxon>Eukaryota</taxon>
        <taxon>Metazoa</taxon>
        <taxon>Chordata</taxon>
        <taxon>Craniata</taxon>
        <taxon>Vertebrata</taxon>
        <taxon>Euteleostomi</taxon>
        <taxon>Mammalia</taxon>
        <taxon>Eutheria</taxon>
        <taxon>Laurasiatheria</taxon>
        <taxon>Artiodactyla</taxon>
        <taxon>Whippomorpha</taxon>
        <taxon>Cetacea</taxon>
        <taxon>Odontoceti</taxon>
        <taxon>Delphinidae</taxon>
        <taxon>Sousa</taxon>
    </lineage>
</organism>
<dbReference type="PANTHER" id="PTHR16399:SF20">
    <property type="entry name" value="GASDERMIN-B"/>
    <property type="match status" value="1"/>
</dbReference>
<evidence type="ECO:0000313" key="7">
    <source>
        <dbReference type="Proteomes" id="UP000295264"/>
    </source>
</evidence>
<dbReference type="GO" id="GO:0070273">
    <property type="term" value="F:phosphatidylinositol-4-phosphate binding"/>
    <property type="evidence" value="ECO:0007669"/>
    <property type="project" value="TreeGrafter"/>
</dbReference>
<dbReference type="EMBL" id="QWLN02003306">
    <property type="protein sequence ID" value="TEA40158.1"/>
    <property type="molecule type" value="Genomic_DNA"/>
</dbReference>
<keyword evidence="3" id="KW-0472">Membrane</keyword>
<evidence type="ECO:0000256" key="3">
    <source>
        <dbReference type="ARBA" id="ARBA00023136"/>
    </source>
</evidence>
<gene>
    <name evidence="6" type="ORF">DBR06_SOUSAS8210091</name>
</gene>
<dbReference type="Proteomes" id="UP000295264">
    <property type="component" value="Unassembled WGS sequence"/>
</dbReference>
<dbReference type="GO" id="GO:0001786">
    <property type="term" value="F:phosphatidylserine binding"/>
    <property type="evidence" value="ECO:0007669"/>
    <property type="project" value="TreeGrafter"/>
</dbReference>
<comment type="similarity">
    <text evidence="2">Belongs to the gasdermin family.</text>
</comment>
<evidence type="ECO:0000256" key="4">
    <source>
        <dbReference type="SAM" id="MobiDB-lite"/>
    </source>
</evidence>
<dbReference type="GO" id="GO:0005546">
    <property type="term" value="F:phosphatidylinositol-4,5-bisphosphate binding"/>
    <property type="evidence" value="ECO:0007669"/>
    <property type="project" value="TreeGrafter"/>
</dbReference>
<reference evidence="6 7" key="1">
    <citation type="journal article" date="2018" name="Genomics">
        <title>Molecular footprints of inshore aquatic adaptation in Indo-Pacific humpback dolphin (Sousa chinensis).</title>
        <authorList>
            <person name="Ming Y."/>
            <person name="Jian J."/>
            <person name="Yu F."/>
            <person name="Yu X."/>
            <person name="Wang J."/>
            <person name="Liu W."/>
        </authorList>
    </citation>
    <scope>NUCLEOTIDE SEQUENCE [LARGE SCALE GENOMIC DNA]</scope>
    <source>
        <strain evidence="6">MY-2018</strain>
        <tissue evidence="6">Skin</tissue>
    </source>
</reference>
<dbReference type="GO" id="GO:0042742">
    <property type="term" value="P:defense response to bacterium"/>
    <property type="evidence" value="ECO:0007669"/>
    <property type="project" value="TreeGrafter"/>
</dbReference>
<keyword evidence="7" id="KW-1185">Reference proteome</keyword>
<name>A0A484GX29_SOUCH</name>